<organism evidence="2 3">
    <name type="scientific">Akanthomyces lecanii RCEF 1005</name>
    <dbReference type="NCBI Taxonomy" id="1081108"/>
    <lineage>
        <taxon>Eukaryota</taxon>
        <taxon>Fungi</taxon>
        <taxon>Dikarya</taxon>
        <taxon>Ascomycota</taxon>
        <taxon>Pezizomycotina</taxon>
        <taxon>Sordariomycetes</taxon>
        <taxon>Hypocreomycetidae</taxon>
        <taxon>Hypocreales</taxon>
        <taxon>Cordycipitaceae</taxon>
        <taxon>Akanthomyces</taxon>
        <taxon>Cordyceps confragosa</taxon>
    </lineage>
</organism>
<name>A0A162KPM7_CORDF</name>
<evidence type="ECO:0000256" key="1">
    <source>
        <dbReference type="SAM" id="SignalP"/>
    </source>
</evidence>
<dbReference type="AlphaFoldDB" id="A0A162KPM7"/>
<evidence type="ECO:0000313" key="3">
    <source>
        <dbReference type="Proteomes" id="UP000076881"/>
    </source>
</evidence>
<reference evidence="2 3" key="1">
    <citation type="journal article" date="2016" name="Genome Biol. Evol.">
        <title>Divergent and convergent evolution of fungal pathogenicity.</title>
        <authorList>
            <person name="Shang Y."/>
            <person name="Xiao G."/>
            <person name="Zheng P."/>
            <person name="Cen K."/>
            <person name="Zhan S."/>
            <person name="Wang C."/>
        </authorList>
    </citation>
    <scope>NUCLEOTIDE SEQUENCE [LARGE SCALE GENOMIC DNA]</scope>
    <source>
        <strain evidence="2 3">RCEF 1005</strain>
    </source>
</reference>
<dbReference type="SUPFAM" id="SSF63829">
    <property type="entry name" value="Calcium-dependent phosphotriesterase"/>
    <property type="match status" value="1"/>
</dbReference>
<evidence type="ECO:0000313" key="2">
    <source>
        <dbReference type="EMBL" id="OAA78018.1"/>
    </source>
</evidence>
<dbReference type="EMBL" id="AZHF01000003">
    <property type="protein sequence ID" value="OAA78018.1"/>
    <property type="molecule type" value="Genomic_DNA"/>
</dbReference>
<dbReference type="InterPro" id="IPR053224">
    <property type="entry name" value="Sensory_adhesion_molecule"/>
</dbReference>
<dbReference type="Pfam" id="PF22701">
    <property type="entry name" value="Mala_s_1-like"/>
    <property type="match status" value="1"/>
</dbReference>
<dbReference type="Proteomes" id="UP000076881">
    <property type="component" value="Unassembled WGS sequence"/>
</dbReference>
<keyword evidence="1" id="KW-0732">Signal</keyword>
<accession>A0A162KPM7</accession>
<sequence length="350" mass="37000">MIASALTLALIQAVAASPLSCPAPSKPACASPQGNLTVRSAGLYPEQADFDPKRCVTYIGNLYKSTVSVYDAVENRVTNIITLPGISNVPAFHVSGVQVDARHDKLTISANAGAAFDTSGDDISGTNMIVQYDLATGQVEWQQNLTAVSKGLFGGFQDIEHDAAGNSFVIGTFPSSIVKISADGKTAEPWFVERGANQTVHGFTGIAAFNDGASVLVSDGQRGQLLRFDTAADKGEPVRVPLQDGAEPIGGDLDGAYLPALYKDTVLLVSDNALGTVVLRSQDEWQTAERVGVVAKDPGFPDGFATATVQIADRIYGVTEFFSDNAPPRSLNRTEFPLYDITDAVNELLV</sequence>
<dbReference type="STRING" id="1081108.A0A162KPM7"/>
<keyword evidence="3" id="KW-1185">Reference proteome</keyword>
<protein>
    <submittedName>
        <fullName evidence="2">Six-bladed beta-propeller, TolB-like protein</fullName>
    </submittedName>
</protein>
<dbReference type="PANTHER" id="PTHR31460:SF3">
    <property type="entry name" value="MESOCENTIN"/>
    <property type="match status" value="1"/>
</dbReference>
<proteinExistence type="predicted"/>
<gene>
    <name evidence="2" type="ORF">LEL_04841</name>
</gene>
<dbReference type="PANTHER" id="PTHR31460">
    <property type="match status" value="1"/>
</dbReference>
<feature type="chain" id="PRO_5007836661" evidence="1">
    <location>
        <begin position="17"/>
        <end position="350"/>
    </location>
</feature>
<feature type="signal peptide" evidence="1">
    <location>
        <begin position="1"/>
        <end position="16"/>
    </location>
</feature>
<dbReference type="InterPro" id="IPR054550">
    <property type="entry name" value="Mala_s_1-like"/>
</dbReference>
<dbReference type="OrthoDB" id="4434395at2759"/>
<comment type="caution">
    <text evidence="2">The sequence shown here is derived from an EMBL/GenBank/DDBJ whole genome shotgun (WGS) entry which is preliminary data.</text>
</comment>
<dbReference type="CDD" id="cd12811">
    <property type="entry name" value="MALA"/>
    <property type="match status" value="1"/>
</dbReference>